<comment type="caution">
    <text evidence="9">The sequence shown here is derived from an EMBL/GenBank/DDBJ whole genome shotgun (WGS) entry which is preliminary data.</text>
</comment>
<dbReference type="Gene3D" id="1.10.601.10">
    <property type="entry name" value="RNA Polymerase Primary Sigma Factor"/>
    <property type="match status" value="1"/>
</dbReference>
<dbReference type="PANTHER" id="PTHR30603:SF47">
    <property type="entry name" value="RNA POLYMERASE SIGMA FACTOR SIGD, CHLOROPLASTIC"/>
    <property type="match status" value="1"/>
</dbReference>
<feature type="domain" description="RNA polymerase sigma-70 region 3" evidence="6">
    <location>
        <begin position="135"/>
        <end position="205"/>
    </location>
</feature>
<evidence type="ECO:0000259" key="8">
    <source>
        <dbReference type="Pfam" id="PF04545"/>
    </source>
</evidence>
<dbReference type="Proteomes" id="UP000248198">
    <property type="component" value="Unassembled WGS sequence"/>
</dbReference>
<evidence type="ECO:0000259" key="6">
    <source>
        <dbReference type="Pfam" id="PF04539"/>
    </source>
</evidence>
<name>A0A318ULI0_9SPHI</name>
<keyword evidence="1" id="KW-0805">Transcription regulation</keyword>
<dbReference type="RefSeq" id="WP_110827034.1">
    <property type="nucleotide sequence ID" value="NZ_QKLU01000001.1"/>
</dbReference>
<dbReference type="Pfam" id="PF04539">
    <property type="entry name" value="Sigma70_r3"/>
    <property type="match status" value="1"/>
</dbReference>
<dbReference type="Gene3D" id="1.10.10.10">
    <property type="entry name" value="Winged helix-like DNA-binding domain superfamily/Winged helix DNA-binding domain"/>
    <property type="match status" value="2"/>
</dbReference>
<proteinExistence type="predicted"/>
<dbReference type="InterPro" id="IPR007627">
    <property type="entry name" value="RNA_pol_sigma70_r2"/>
</dbReference>
<dbReference type="GO" id="GO:0006352">
    <property type="term" value="P:DNA-templated transcription initiation"/>
    <property type="evidence" value="ECO:0007669"/>
    <property type="project" value="InterPro"/>
</dbReference>
<dbReference type="InterPro" id="IPR036388">
    <property type="entry name" value="WH-like_DNA-bd_sf"/>
</dbReference>
<dbReference type="Pfam" id="PF04545">
    <property type="entry name" value="Sigma70_r4"/>
    <property type="match status" value="1"/>
</dbReference>
<dbReference type="Pfam" id="PF00140">
    <property type="entry name" value="Sigma70_r1_2"/>
    <property type="match status" value="1"/>
</dbReference>
<dbReference type="PANTHER" id="PTHR30603">
    <property type="entry name" value="RNA POLYMERASE SIGMA FACTOR RPO"/>
    <property type="match status" value="1"/>
</dbReference>
<reference evidence="9 10" key="1">
    <citation type="submission" date="2018-06" db="EMBL/GenBank/DDBJ databases">
        <title>Genomic Encyclopedia of Archaeal and Bacterial Type Strains, Phase II (KMG-II): from individual species to whole genera.</title>
        <authorList>
            <person name="Goeker M."/>
        </authorList>
    </citation>
    <scope>NUCLEOTIDE SEQUENCE [LARGE SCALE GENOMIC DNA]</scope>
    <source>
        <strain evidence="9 10">DSM 27372</strain>
    </source>
</reference>
<evidence type="ECO:0000256" key="1">
    <source>
        <dbReference type="ARBA" id="ARBA00023015"/>
    </source>
</evidence>
<gene>
    <name evidence="9" type="ORF">B0O44_101418</name>
</gene>
<dbReference type="InterPro" id="IPR014284">
    <property type="entry name" value="RNA_pol_sigma-70_dom"/>
</dbReference>
<organism evidence="9 10">
    <name type="scientific">Pedobacter nutrimenti</name>
    <dbReference type="NCBI Taxonomy" id="1241337"/>
    <lineage>
        <taxon>Bacteria</taxon>
        <taxon>Pseudomonadati</taxon>
        <taxon>Bacteroidota</taxon>
        <taxon>Sphingobacteriia</taxon>
        <taxon>Sphingobacteriales</taxon>
        <taxon>Sphingobacteriaceae</taxon>
        <taxon>Pedobacter</taxon>
    </lineage>
</organism>
<dbReference type="NCBIfam" id="TIGR02937">
    <property type="entry name" value="sigma70-ECF"/>
    <property type="match status" value="1"/>
</dbReference>
<dbReference type="InterPro" id="IPR013324">
    <property type="entry name" value="RNA_pol_sigma_r3/r4-like"/>
</dbReference>
<dbReference type="PRINTS" id="PR00046">
    <property type="entry name" value="SIGMA70FCT"/>
</dbReference>
<dbReference type="SUPFAM" id="SSF88659">
    <property type="entry name" value="Sigma3 and sigma4 domains of RNA polymerase sigma factors"/>
    <property type="match status" value="2"/>
</dbReference>
<evidence type="ECO:0000313" key="9">
    <source>
        <dbReference type="EMBL" id="PYF76943.1"/>
    </source>
</evidence>
<evidence type="ECO:0000256" key="4">
    <source>
        <dbReference type="ARBA" id="ARBA00023163"/>
    </source>
</evidence>
<keyword evidence="2" id="KW-0731">Sigma factor</keyword>
<dbReference type="Pfam" id="PF04542">
    <property type="entry name" value="Sigma70_r2"/>
    <property type="match status" value="1"/>
</dbReference>
<dbReference type="OrthoDB" id="743114at2"/>
<evidence type="ECO:0000259" key="7">
    <source>
        <dbReference type="Pfam" id="PF04542"/>
    </source>
</evidence>
<feature type="domain" description="RNA polymerase sigma-70 region 1.2" evidence="5">
    <location>
        <begin position="17"/>
        <end position="48"/>
    </location>
</feature>
<feature type="domain" description="RNA polymerase sigma-70 region 2" evidence="7">
    <location>
        <begin position="55"/>
        <end position="124"/>
    </location>
</feature>
<dbReference type="InterPro" id="IPR050239">
    <property type="entry name" value="Sigma-70_RNA_pol_init_factors"/>
</dbReference>
<dbReference type="SUPFAM" id="SSF88946">
    <property type="entry name" value="Sigma2 domain of RNA polymerase sigma factors"/>
    <property type="match status" value="1"/>
</dbReference>
<evidence type="ECO:0000259" key="5">
    <source>
        <dbReference type="Pfam" id="PF00140"/>
    </source>
</evidence>
<dbReference type="InterPro" id="IPR013325">
    <property type="entry name" value="RNA_pol_sigma_r2"/>
</dbReference>
<sequence>MRQLKINITITKKDGESLEVYFGDIGKISLLSLEQESLVAKKAREGDVEAMTLMILSNLRFVVSVAKKYQHHGLPLADLINEGNLGLIKAAKQFNETLGFRFISFAVWWIRQYMIHAIGSQTRTIRLPINKINSIARINRQMAILEQKLERDPSIAEIAEAMEWPEAKIADYLDMARLSVSLDSIINEEIGNTLLDILHDGESPDHNLMKIARKEEVKRMLNILRPRERKIIILFYGLEDKEPVLLDDIAPIVGLSKERVRQLRDKAIKELRRRKKDLKRRM</sequence>
<dbReference type="InterPro" id="IPR007624">
    <property type="entry name" value="RNA_pol_sigma70_r3"/>
</dbReference>
<dbReference type="AlphaFoldDB" id="A0A318ULI0"/>
<accession>A0A318ULI0</accession>
<keyword evidence="10" id="KW-1185">Reference proteome</keyword>
<protein>
    <submittedName>
        <fullName evidence="9">RNA polymerase RpoS-like sigma 38 subunit</fullName>
    </submittedName>
</protein>
<keyword evidence="4" id="KW-0804">Transcription</keyword>
<dbReference type="InterPro" id="IPR009042">
    <property type="entry name" value="RNA_pol_sigma70_r1_2"/>
</dbReference>
<evidence type="ECO:0000256" key="3">
    <source>
        <dbReference type="ARBA" id="ARBA00023125"/>
    </source>
</evidence>
<dbReference type="EMBL" id="QKLU01000001">
    <property type="protein sequence ID" value="PYF76943.1"/>
    <property type="molecule type" value="Genomic_DNA"/>
</dbReference>
<evidence type="ECO:0000313" key="10">
    <source>
        <dbReference type="Proteomes" id="UP000248198"/>
    </source>
</evidence>
<feature type="domain" description="RNA polymerase sigma-70 region 4" evidence="8">
    <location>
        <begin position="221"/>
        <end position="272"/>
    </location>
</feature>
<dbReference type="InterPro" id="IPR007630">
    <property type="entry name" value="RNA_pol_sigma70_r4"/>
</dbReference>
<dbReference type="InterPro" id="IPR000943">
    <property type="entry name" value="RNA_pol_sigma70"/>
</dbReference>
<evidence type="ECO:0000256" key="2">
    <source>
        <dbReference type="ARBA" id="ARBA00023082"/>
    </source>
</evidence>
<dbReference type="GO" id="GO:0016987">
    <property type="term" value="F:sigma factor activity"/>
    <property type="evidence" value="ECO:0007669"/>
    <property type="project" value="UniProtKB-KW"/>
</dbReference>
<keyword evidence="3" id="KW-0238">DNA-binding</keyword>
<dbReference type="GO" id="GO:0003677">
    <property type="term" value="F:DNA binding"/>
    <property type="evidence" value="ECO:0007669"/>
    <property type="project" value="UniProtKB-KW"/>
</dbReference>